<dbReference type="InterPro" id="IPR005901">
    <property type="entry name" value="GLPGLI"/>
</dbReference>
<evidence type="ECO:0000313" key="2">
    <source>
        <dbReference type="EMBL" id="PWG05956.1"/>
    </source>
</evidence>
<reference evidence="2 3" key="1">
    <citation type="submission" date="2018-05" db="EMBL/GenBank/DDBJ databases">
        <title>Polaribacter aquimarinus sp. nov., isolated from sediment in a sediment of sea.</title>
        <authorList>
            <person name="Lu D."/>
        </authorList>
    </citation>
    <scope>NUCLEOTIDE SEQUENCE [LARGE SCALE GENOMIC DNA]</scope>
    <source>
        <strain evidence="2 3">ZY113</strain>
    </source>
</reference>
<name>A0A2U2JC81_9FLAO</name>
<feature type="chain" id="PRO_5015501186" description="GLPGLI family protein" evidence="1">
    <location>
        <begin position="20"/>
        <end position="249"/>
    </location>
</feature>
<sequence>MKIIIKFSIILLASLSIHAQTNSAIITYKKTKKKKTFTVDKKQKLGKEKLKRFAAIEKETDNISSYLKFSLYYNDNQASFKVNDFMETPNNRYIKLALLPYGKGEYYNNVKEKIKAVDIFGDFFLIHYPKDYTKWTLLDETKKIGNYKAYKAVAIEKIKTKNGFKTNNITAWYTPAINIQYGPIGYSGLPGLILELKKNHIVYYVTNIKLNPKKQVEVKKPTKGKKITYKEFNEMVLKATKKLKKIRGS</sequence>
<keyword evidence="3" id="KW-1185">Reference proteome</keyword>
<dbReference type="AlphaFoldDB" id="A0A2U2JC81"/>
<dbReference type="Pfam" id="PF09697">
    <property type="entry name" value="Porph_ging"/>
    <property type="match status" value="1"/>
</dbReference>
<dbReference type="EMBL" id="QFFG01000002">
    <property type="protein sequence ID" value="PWG05956.1"/>
    <property type="molecule type" value="Genomic_DNA"/>
</dbReference>
<keyword evidence="1" id="KW-0732">Signal</keyword>
<dbReference type="Proteomes" id="UP000245670">
    <property type="component" value="Unassembled WGS sequence"/>
</dbReference>
<evidence type="ECO:0000256" key="1">
    <source>
        <dbReference type="SAM" id="SignalP"/>
    </source>
</evidence>
<dbReference type="NCBIfam" id="TIGR01200">
    <property type="entry name" value="GLPGLI"/>
    <property type="match status" value="1"/>
</dbReference>
<dbReference type="RefSeq" id="WP_109404288.1">
    <property type="nucleotide sequence ID" value="NZ_QFFG01000002.1"/>
</dbReference>
<organism evidence="2 3">
    <name type="scientific">Polaribacter aquimarinus</name>
    <dbReference type="NCBI Taxonomy" id="2100726"/>
    <lineage>
        <taxon>Bacteria</taxon>
        <taxon>Pseudomonadati</taxon>
        <taxon>Bacteroidota</taxon>
        <taxon>Flavobacteriia</taxon>
        <taxon>Flavobacteriales</taxon>
        <taxon>Flavobacteriaceae</taxon>
    </lineage>
</organism>
<feature type="signal peptide" evidence="1">
    <location>
        <begin position="1"/>
        <end position="19"/>
    </location>
</feature>
<accession>A0A2U2JC81</accession>
<comment type="caution">
    <text evidence="2">The sequence shown here is derived from an EMBL/GenBank/DDBJ whole genome shotgun (WGS) entry which is preliminary data.</text>
</comment>
<proteinExistence type="predicted"/>
<gene>
    <name evidence="2" type="ORF">DIS07_05835</name>
</gene>
<protein>
    <recommendedName>
        <fullName evidence="4">GLPGLI family protein</fullName>
    </recommendedName>
</protein>
<evidence type="ECO:0000313" key="3">
    <source>
        <dbReference type="Proteomes" id="UP000245670"/>
    </source>
</evidence>
<dbReference type="OrthoDB" id="1429333at2"/>
<evidence type="ECO:0008006" key="4">
    <source>
        <dbReference type="Google" id="ProtNLM"/>
    </source>
</evidence>